<organism evidence="3 4">
    <name type="scientific">Streptomyces cacaoi</name>
    <dbReference type="NCBI Taxonomy" id="1898"/>
    <lineage>
        <taxon>Bacteria</taxon>
        <taxon>Bacillati</taxon>
        <taxon>Actinomycetota</taxon>
        <taxon>Actinomycetes</taxon>
        <taxon>Kitasatosporales</taxon>
        <taxon>Streptomycetaceae</taxon>
        <taxon>Streptomyces</taxon>
    </lineage>
</organism>
<proteinExistence type="predicted"/>
<evidence type="ECO:0000256" key="1">
    <source>
        <dbReference type="SAM" id="MobiDB-lite"/>
    </source>
</evidence>
<dbReference type="InterPro" id="IPR012349">
    <property type="entry name" value="Split_barrel_FMN-bd"/>
</dbReference>
<dbReference type="AlphaFoldDB" id="A0A4Y3QYQ6"/>
<reference evidence="3 4" key="1">
    <citation type="submission" date="2019-06" db="EMBL/GenBank/DDBJ databases">
        <title>Whole genome shotgun sequence of Streptomyces cacaoi subsp. cacaoi NBRC 12748.</title>
        <authorList>
            <person name="Hosoyama A."/>
            <person name="Uohara A."/>
            <person name="Ohji S."/>
            <person name="Ichikawa N."/>
        </authorList>
    </citation>
    <scope>NUCLEOTIDE SEQUENCE [LARGE SCALE GENOMIC DNA]</scope>
    <source>
        <strain evidence="3 4">NBRC 12748</strain>
    </source>
</reference>
<evidence type="ECO:0000313" key="3">
    <source>
        <dbReference type="EMBL" id="GEB49777.1"/>
    </source>
</evidence>
<feature type="domain" description="Pyridoxamine 5'-phosphate oxidase N-terminal" evidence="2">
    <location>
        <begin position="54"/>
        <end position="170"/>
    </location>
</feature>
<keyword evidence="4" id="KW-1185">Reference proteome</keyword>
<dbReference type="RefSeq" id="WP_030881162.1">
    <property type="nucleotide sequence ID" value="NZ_BJMM01000009.1"/>
</dbReference>
<evidence type="ECO:0000313" key="4">
    <source>
        <dbReference type="Proteomes" id="UP000319210"/>
    </source>
</evidence>
<dbReference type="InterPro" id="IPR011576">
    <property type="entry name" value="Pyridox_Oxase_N"/>
</dbReference>
<dbReference type="NCBIfam" id="TIGR04025">
    <property type="entry name" value="PPOX_FMN_DR2398"/>
    <property type="match status" value="1"/>
</dbReference>
<dbReference type="PANTHER" id="PTHR42815:SF2">
    <property type="entry name" value="FAD-BINDING, PUTATIVE (AFU_ORTHOLOGUE AFUA_6G07600)-RELATED"/>
    <property type="match status" value="1"/>
</dbReference>
<name>A0A4Y3QYQ6_STRCI</name>
<evidence type="ECO:0000259" key="2">
    <source>
        <dbReference type="Pfam" id="PF01243"/>
    </source>
</evidence>
<dbReference type="Pfam" id="PF01243">
    <property type="entry name" value="PNPOx_N"/>
    <property type="match status" value="1"/>
</dbReference>
<feature type="region of interest" description="Disordered" evidence="1">
    <location>
        <begin position="1"/>
        <end position="20"/>
    </location>
</feature>
<dbReference type="PANTHER" id="PTHR42815">
    <property type="entry name" value="FAD-BINDING, PUTATIVE (AFU_ORTHOLOGUE AFUA_6G07600)-RELATED"/>
    <property type="match status" value="1"/>
</dbReference>
<dbReference type="EMBL" id="BJMM01000009">
    <property type="protein sequence ID" value="GEB49777.1"/>
    <property type="molecule type" value="Genomic_DNA"/>
</dbReference>
<comment type="caution">
    <text evidence="3">The sequence shown here is derived from an EMBL/GenBank/DDBJ whole genome shotgun (WGS) entry which is preliminary data.</text>
</comment>
<feature type="compositionally biased region" description="Basic and acidic residues" evidence="1">
    <location>
        <begin position="7"/>
        <end position="20"/>
    </location>
</feature>
<dbReference type="InterPro" id="IPR024029">
    <property type="entry name" value="Pyridox_Oxase_FMN-dep"/>
</dbReference>
<accession>A0A4Y3QYQ6</accession>
<gene>
    <name evidence="3" type="ORF">SCA03_23280</name>
</gene>
<dbReference type="SUPFAM" id="SSF50475">
    <property type="entry name" value="FMN-binding split barrel"/>
    <property type="match status" value="1"/>
</dbReference>
<dbReference type="Proteomes" id="UP000319210">
    <property type="component" value="Unassembled WGS sequence"/>
</dbReference>
<protein>
    <recommendedName>
        <fullName evidence="2">Pyridoxamine 5'-phosphate oxidase N-terminal domain-containing protein</fullName>
    </recommendedName>
</protein>
<dbReference type="OrthoDB" id="9790331at2"/>
<dbReference type="Gene3D" id="2.30.110.10">
    <property type="entry name" value="Electron Transport, Fmn-binding Protein, Chain A"/>
    <property type="match status" value="1"/>
</dbReference>
<sequence length="233" mass="25432">MTLTDTRPVHTDGRRRTAADAYRPVDRERVRQIIGEPPQFIVDKKADHLGELAMRFIAHSTFFLMATADDTGQIDNSPKGDPPGSVRVLDPWTLAVPDRPGNKLADTFENILRNPAVGMAFFVPGVRETVRVNGEAFVTDDPELLDMLAAEGKPAVLATVVRVREVFSQCGKAVIRAKLWEGDQRSLADAVLLGGEFGTLAVTEQAGKMNAALGDQLDGLGGLLEHEYRHGLY</sequence>